<accession>A0ACB8VWS5</accession>
<evidence type="ECO:0000313" key="1">
    <source>
        <dbReference type="EMBL" id="KAI3359890.1"/>
    </source>
</evidence>
<reference evidence="1" key="1">
    <citation type="submission" date="2022-04" db="EMBL/GenBank/DDBJ databases">
        <title>Jade perch genome.</title>
        <authorList>
            <person name="Chao B."/>
        </authorList>
    </citation>
    <scope>NUCLEOTIDE SEQUENCE</scope>
    <source>
        <strain evidence="1">CB-2022</strain>
    </source>
</reference>
<proteinExistence type="predicted"/>
<dbReference type="EMBL" id="CM041547">
    <property type="protein sequence ID" value="KAI3359890.1"/>
    <property type="molecule type" value="Genomic_DNA"/>
</dbReference>
<dbReference type="Proteomes" id="UP000831701">
    <property type="component" value="Chromosome 17"/>
</dbReference>
<name>A0ACB8VWS5_9TELE</name>
<protein>
    <submittedName>
        <fullName evidence="1">Uncharacterized protein</fullName>
    </submittedName>
</protein>
<evidence type="ECO:0000313" key="2">
    <source>
        <dbReference type="Proteomes" id="UP000831701"/>
    </source>
</evidence>
<comment type="caution">
    <text evidence="1">The sequence shown here is derived from an EMBL/GenBank/DDBJ whole genome shotgun (WGS) entry which is preliminary data.</text>
</comment>
<keyword evidence="2" id="KW-1185">Reference proteome</keyword>
<sequence>MKREIGNGKLNVGLEGNREGNKEGRLCVIPRLKKKNDKKKKKKKITLFKSVIPFQLCAHSICTVDAAIIIRQVADQGSKGPTGSQ</sequence>
<organism evidence="1 2">
    <name type="scientific">Scortum barcoo</name>
    <name type="common">barcoo grunter</name>
    <dbReference type="NCBI Taxonomy" id="214431"/>
    <lineage>
        <taxon>Eukaryota</taxon>
        <taxon>Metazoa</taxon>
        <taxon>Chordata</taxon>
        <taxon>Craniata</taxon>
        <taxon>Vertebrata</taxon>
        <taxon>Euteleostomi</taxon>
        <taxon>Actinopterygii</taxon>
        <taxon>Neopterygii</taxon>
        <taxon>Teleostei</taxon>
        <taxon>Neoteleostei</taxon>
        <taxon>Acanthomorphata</taxon>
        <taxon>Eupercaria</taxon>
        <taxon>Centrarchiformes</taxon>
        <taxon>Terapontoidei</taxon>
        <taxon>Terapontidae</taxon>
        <taxon>Scortum</taxon>
    </lineage>
</organism>
<gene>
    <name evidence="1" type="ORF">L3Q82_014242</name>
</gene>
<feature type="non-terminal residue" evidence="1">
    <location>
        <position position="85"/>
    </location>
</feature>